<keyword evidence="3" id="KW-1185">Reference proteome</keyword>
<evidence type="ECO:0000256" key="1">
    <source>
        <dbReference type="SAM" id="MobiDB-lite"/>
    </source>
</evidence>
<dbReference type="EMBL" id="QHKO01000007">
    <property type="protein sequence ID" value="RAL20933.1"/>
    <property type="molecule type" value="Genomic_DNA"/>
</dbReference>
<gene>
    <name evidence="2" type="ORF">DL240_14765</name>
</gene>
<dbReference type="RefSeq" id="WP_111730664.1">
    <property type="nucleotide sequence ID" value="NZ_QHKO01000007.1"/>
</dbReference>
<reference evidence="2 3" key="1">
    <citation type="submission" date="2018-05" db="EMBL/GenBank/DDBJ databases">
        <title>Lujinxingia marina gen. nov. sp. nov., a new facultative anaerobic member of the class Deltaproteobacteria, and proposal of Lujinxingaceae fam. nov.</title>
        <authorList>
            <person name="Li C.-M."/>
        </authorList>
    </citation>
    <scope>NUCLEOTIDE SEQUENCE [LARGE SCALE GENOMIC DNA]</scope>
    <source>
        <strain evidence="2 3">B210</strain>
    </source>
</reference>
<protein>
    <submittedName>
        <fullName evidence="2">Uncharacterized protein</fullName>
    </submittedName>
</protein>
<evidence type="ECO:0000313" key="2">
    <source>
        <dbReference type="EMBL" id="RAL20933.1"/>
    </source>
</evidence>
<organism evidence="2 3">
    <name type="scientific">Lujinxingia litoralis</name>
    <dbReference type="NCBI Taxonomy" id="2211119"/>
    <lineage>
        <taxon>Bacteria</taxon>
        <taxon>Deltaproteobacteria</taxon>
        <taxon>Bradymonadales</taxon>
        <taxon>Lujinxingiaceae</taxon>
        <taxon>Lujinxingia</taxon>
    </lineage>
</organism>
<sequence>MKQIVAALVLVGLIIVVAVVVALRHTPEQESGTLERTGVAGQHTRPEEGAKPAGEGAAADEGEHHERPVVGRKP</sequence>
<dbReference type="AlphaFoldDB" id="A0A328C8H2"/>
<feature type="compositionally biased region" description="Basic and acidic residues" evidence="1">
    <location>
        <begin position="61"/>
        <end position="74"/>
    </location>
</feature>
<dbReference type="Proteomes" id="UP000249169">
    <property type="component" value="Unassembled WGS sequence"/>
</dbReference>
<evidence type="ECO:0000313" key="3">
    <source>
        <dbReference type="Proteomes" id="UP000249169"/>
    </source>
</evidence>
<name>A0A328C8H2_9DELT</name>
<accession>A0A328C8H2</accession>
<comment type="caution">
    <text evidence="2">The sequence shown here is derived from an EMBL/GenBank/DDBJ whole genome shotgun (WGS) entry which is preliminary data.</text>
</comment>
<feature type="region of interest" description="Disordered" evidence="1">
    <location>
        <begin position="26"/>
        <end position="74"/>
    </location>
</feature>
<proteinExistence type="predicted"/>